<evidence type="ECO:0000313" key="2">
    <source>
        <dbReference type="EMBL" id="MCM2534816.1"/>
    </source>
</evidence>
<gene>
    <name evidence="2" type="ORF">NDK43_23845</name>
</gene>
<name>A0ABT0WES6_9BACI</name>
<evidence type="ECO:0000313" key="3">
    <source>
        <dbReference type="Proteomes" id="UP001523262"/>
    </source>
</evidence>
<organism evidence="2 3">
    <name type="scientific">Neobacillus pocheonensis</name>
    <dbReference type="NCBI Taxonomy" id="363869"/>
    <lineage>
        <taxon>Bacteria</taxon>
        <taxon>Bacillati</taxon>
        <taxon>Bacillota</taxon>
        <taxon>Bacilli</taxon>
        <taxon>Bacillales</taxon>
        <taxon>Bacillaceae</taxon>
        <taxon>Neobacillus</taxon>
    </lineage>
</organism>
<dbReference type="Proteomes" id="UP001523262">
    <property type="component" value="Unassembled WGS sequence"/>
</dbReference>
<accession>A0ABT0WES6</accession>
<evidence type="ECO:0000256" key="1">
    <source>
        <dbReference type="SAM" id="Coils"/>
    </source>
</evidence>
<keyword evidence="3" id="KW-1185">Reference proteome</keyword>
<comment type="caution">
    <text evidence="2">The sequence shown here is derived from an EMBL/GenBank/DDBJ whole genome shotgun (WGS) entry which is preliminary data.</text>
</comment>
<sequence>MIKEALIKISKDIAWPAFKKLIKLFVEEIIKFIFVILKGKIREYWSKKTKEKEDKVQENIKKAQESDDLNAKGRLYKENEQLKRDIENLQQYKKDVEDILDSVQEKASKEIESKIEKSKADGLIEENDGKLSIKKRRYIFN</sequence>
<feature type="coiled-coil region" evidence="1">
    <location>
        <begin position="46"/>
        <end position="106"/>
    </location>
</feature>
<reference evidence="2 3" key="1">
    <citation type="submission" date="2022-06" db="EMBL/GenBank/DDBJ databases">
        <authorList>
            <person name="Jeon C.O."/>
        </authorList>
    </citation>
    <scope>NUCLEOTIDE SEQUENCE [LARGE SCALE GENOMIC DNA]</scope>
    <source>
        <strain evidence="2 3">KCTC 13943</strain>
    </source>
</reference>
<dbReference type="EMBL" id="JAMQCR010000002">
    <property type="protein sequence ID" value="MCM2534816.1"/>
    <property type="molecule type" value="Genomic_DNA"/>
</dbReference>
<keyword evidence="1" id="KW-0175">Coiled coil</keyword>
<proteinExistence type="predicted"/>
<protein>
    <submittedName>
        <fullName evidence="2">Uncharacterized protein</fullName>
    </submittedName>
</protein>